<dbReference type="GeneID" id="96879249"/>
<dbReference type="KEGG" id="ans:ArsFIN_13760"/>
<gene>
    <name evidence="1" type="ORF">ArsFIN_13760</name>
</gene>
<protein>
    <submittedName>
        <fullName evidence="1">Uncharacterized protein</fullName>
    </submittedName>
</protein>
<dbReference type="EMBL" id="CP038613">
    <property type="protein sequence ID" value="QBY42816.1"/>
    <property type="molecule type" value="Genomic_DNA"/>
</dbReference>
<dbReference type="Proteomes" id="UP000295134">
    <property type="component" value="Chromosome"/>
</dbReference>
<proteinExistence type="predicted"/>
<evidence type="ECO:0000313" key="1">
    <source>
        <dbReference type="EMBL" id="QBY42816.1"/>
    </source>
</evidence>
<organism evidence="1 2">
    <name type="scientific">Arsenophonus nasoniae</name>
    <name type="common">son-killer infecting Nasonia vitripennis</name>
    <dbReference type="NCBI Taxonomy" id="638"/>
    <lineage>
        <taxon>Bacteria</taxon>
        <taxon>Pseudomonadati</taxon>
        <taxon>Pseudomonadota</taxon>
        <taxon>Gammaproteobacteria</taxon>
        <taxon>Enterobacterales</taxon>
        <taxon>Morganellaceae</taxon>
        <taxon>Arsenophonus</taxon>
    </lineage>
</organism>
<dbReference type="AlphaFoldDB" id="A0A4P7KSY3"/>
<dbReference type="RefSeq" id="WP_135677593.1">
    <property type="nucleotide sequence ID" value="NZ_CP038613.1"/>
</dbReference>
<evidence type="ECO:0000313" key="2">
    <source>
        <dbReference type="Proteomes" id="UP000295134"/>
    </source>
</evidence>
<name>A0A4P7KSY3_9GAMM</name>
<sequence>MCDESTKTADGTEPRYTLNGAYDLSESPASVLDNMHKCIAAEPTYIAGKHGILMQSYNGPATLRIEANQIIDTVNITLNCPCAKRLMRYTVRLLMLSNNISKQISAGDCTGVG</sequence>
<reference evidence="1 2" key="1">
    <citation type="submission" date="2019-03" db="EMBL/GenBank/DDBJ databases">
        <title>Long-read sequencing reveals hyperdense prophage content in a complex bacterial symbiont genome.</title>
        <authorList>
            <person name="Frost C.L."/>
            <person name="Siozios S."/>
            <person name="Nadal-Jimenez P."/>
            <person name="Brockhurst M.A."/>
            <person name="King K.C."/>
            <person name="Darby A.C."/>
            <person name="Hurst G.D.D."/>
        </authorList>
    </citation>
    <scope>NUCLEOTIDE SEQUENCE [LARGE SCALE GENOMIC DNA]</scope>
    <source>
        <strain evidence="1 2">FIN</strain>
    </source>
</reference>
<accession>A0A4P7KSY3</accession>